<evidence type="ECO:0000313" key="2">
    <source>
        <dbReference type="EMBL" id="SFP80356.1"/>
    </source>
</evidence>
<dbReference type="InterPro" id="IPR002575">
    <property type="entry name" value="Aminoglycoside_PTrfase"/>
</dbReference>
<dbReference type="InParanoid" id="A0A1I5TD55"/>
<feature type="domain" description="Aminoglycoside phosphotransferase" evidence="1">
    <location>
        <begin position="29"/>
        <end position="250"/>
    </location>
</feature>
<organism evidence="2 3">
    <name type="scientific">Actinomadura madurae</name>
    <dbReference type="NCBI Taxonomy" id="1993"/>
    <lineage>
        <taxon>Bacteria</taxon>
        <taxon>Bacillati</taxon>
        <taxon>Actinomycetota</taxon>
        <taxon>Actinomycetes</taxon>
        <taxon>Streptosporangiales</taxon>
        <taxon>Thermomonosporaceae</taxon>
        <taxon>Actinomadura</taxon>
    </lineage>
</organism>
<accession>A0A1I5TD55</accession>
<name>A0A1I5TD55_9ACTN</name>
<dbReference type="InterPro" id="IPR011009">
    <property type="entry name" value="Kinase-like_dom_sf"/>
</dbReference>
<dbReference type="InterPro" id="IPR051678">
    <property type="entry name" value="AGP_Transferase"/>
</dbReference>
<dbReference type="GO" id="GO:0016740">
    <property type="term" value="F:transferase activity"/>
    <property type="evidence" value="ECO:0007669"/>
    <property type="project" value="UniProtKB-KW"/>
</dbReference>
<proteinExistence type="predicted"/>
<gene>
    <name evidence="2" type="ORF">SAMN04489713_117224</name>
</gene>
<dbReference type="STRING" id="1993.SAMN04489713_117224"/>
<reference evidence="2 3" key="1">
    <citation type="submission" date="2016-10" db="EMBL/GenBank/DDBJ databases">
        <authorList>
            <person name="de Groot N.N."/>
        </authorList>
    </citation>
    <scope>NUCLEOTIDE SEQUENCE [LARGE SCALE GENOMIC DNA]</scope>
    <source>
        <strain evidence="2 3">DSM 43067</strain>
    </source>
</reference>
<dbReference type="Proteomes" id="UP000183413">
    <property type="component" value="Unassembled WGS sequence"/>
</dbReference>
<keyword evidence="2" id="KW-0808">Transferase</keyword>
<dbReference type="AlphaFoldDB" id="A0A1I5TD55"/>
<dbReference type="eggNOG" id="COG3173">
    <property type="taxonomic scope" value="Bacteria"/>
</dbReference>
<evidence type="ECO:0000259" key="1">
    <source>
        <dbReference type="Pfam" id="PF01636"/>
    </source>
</evidence>
<dbReference type="Gene3D" id="3.90.1200.10">
    <property type="match status" value="1"/>
</dbReference>
<protein>
    <submittedName>
        <fullName evidence="2">Phosphotransferase enzyme family protein</fullName>
    </submittedName>
</protein>
<keyword evidence="3" id="KW-1185">Reference proteome</keyword>
<dbReference type="RefSeq" id="WP_177287871.1">
    <property type="nucleotide sequence ID" value="NZ_FOVH01000017.1"/>
</dbReference>
<dbReference type="Gene3D" id="3.30.200.20">
    <property type="entry name" value="Phosphorylase Kinase, domain 1"/>
    <property type="match status" value="1"/>
</dbReference>
<dbReference type="Pfam" id="PF01636">
    <property type="entry name" value="APH"/>
    <property type="match status" value="1"/>
</dbReference>
<dbReference type="PANTHER" id="PTHR21310">
    <property type="entry name" value="AMINOGLYCOSIDE PHOSPHOTRANSFERASE-RELATED-RELATED"/>
    <property type="match status" value="1"/>
</dbReference>
<dbReference type="SUPFAM" id="SSF56112">
    <property type="entry name" value="Protein kinase-like (PK-like)"/>
    <property type="match status" value="1"/>
</dbReference>
<dbReference type="EMBL" id="FOVH01000017">
    <property type="protein sequence ID" value="SFP80356.1"/>
    <property type="molecule type" value="Genomic_DNA"/>
</dbReference>
<evidence type="ECO:0000313" key="3">
    <source>
        <dbReference type="Proteomes" id="UP000183413"/>
    </source>
</evidence>
<sequence length="288" mass="30957">MRETENERAGRVRELVAAHLPGYGVETVALLGEGEENIAFEVNGELIVRFAREPDAARVGREARLLATVADLSPLPVPEPRFTVPDEGCLAYFELPGVPLIDVAPAGGPVAAALGEFLNALHAVPISRLDGLVDTDDEPPAAWLEEAAQIYPTVREAMPVVHRGPVEAFLSTPPPPGPRDLVFSHNDLGIEHVLVDPAAWTVTGDIDWSDAAITDPAHDFGLLYRDLGPAALDLALRAYGTGLHDGIRTRAAFYARCAVLEDMAYGLRPGHGKYLDKSLPALDWLFPG</sequence>